<dbReference type="GO" id="GO:0016301">
    <property type="term" value="F:kinase activity"/>
    <property type="evidence" value="ECO:0007669"/>
    <property type="project" value="UniProtKB-KW"/>
</dbReference>
<sequence>MCGSRARSRSRGARSTPNPTTDVSGGAAASVVVFGDVIDDVIVTPVGDIRPDTDTMASIERRAGGSAANAAAWFAHLGRPTHFFGRVGADDVERHSGLLARSGVVPHLRGELSTPTGTIVVVLQPDRTRSMLTERGANALTGPGDVDRSLFAPGGHLHFTGYSVFAADAGSRAGAREGAGADAGAGPGSRGDASAGSPGAAFAGLIAEARAAGMSVSVNPGSAGFIADHGAESLLAATAGSTILIPNLDEGRALTGHDEPAGILNALLEHAEVVALTLGRGGVLAASRQHGPVAVPAVLVDPVDTTGAGDAFSAGFVTSLLDSGHAIGPDLDTATLAAACRSGVACAARAIRQVGARPPAPEH</sequence>
<keyword evidence="6" id="KW-1185">Reference proteome</keyword>
<evidence type="ECO:0000313" key="5">
    <source>
        <dbReference type="EMBL" id="MCS5733949.1"/>
    </source>
</evidence>
<name>A0ABT2H1X4_9MICO</name>
<dbReference type="Gene3D" id="3.40.1190.20">
    <property type="match status" value="1"/>
</dbReference>
<feature type="domain" description="Carbohydrate kinase PfkB" evidence="4">
    <location>
        <begin position="29"/>
        <end position="164"/>
    </location>
</feature>
<dbReference type="EMBL" id="JANLCJ010000003">
    <property type="protein sequence ID" value="MCS5733949.1"/>
    <property type="molecule type" value="Genomic_DNA"/>
</dbReference>
<keyword evidence="2 5" id="KW-0418">Kinase</keyword>
<dbReference type="PANTHER" id="PTHR10584">
    <property type="entry name" value="SUGAR KINASE"/>
    <property type="match status" value="1"/>
</dbReference>
<feature type="region of interest" description="Disordered" evidence="3">
    <location>
        <begin position="175"/>
        <end position="194"/>
    </location>
</feature>
<evidence type="ECO:0000256" key="2">
    <source>
        <dbReference type="ARBA" id="ARBA00022777"/>
    </source>
</evidence>
<dbReference type="InterPro" id="IPR029056">
    <property type="entry name" value="Ribokinase-like"/>
</dbReference>
<dbReference type="PANTHER" id="PTHR10584:SF167">
    <property type="entry name" value="PFKB DOMAIN PROTEIN"/>
    <property type="match status" value="1"/>
</dbReference>
<feature type="compositionally biased region" description="Basic residues" evidence="3">
    <location>
        <begin position="1"/>
        <end position="12"/>
    </location>
</feature>
<proteinExistence type="predicted"/>
<gene>
    <name evidence="5" type="ORF">N1032_09390</name>
</gene>
<dbReference type="PROSITE" id="PS00584">
    <property type="entry name" value="PFKB_KINASES_2"/>
    <property type="match status" value="1"/>
</dbReference>
<evidence type="ECO:0000256" key="1">
    <source>
        <dbReference type="ARBA" id="ARBA00022679"/>
    </source>
</evidence>
<evidence type="ECO:0000256" key="3">
    <source>
        <dbReference type="SAM" id="MobiDB-lite"/>
    </source>
</evidence>
<dbReference type="Pfam" id="PF00294">
    <property type="entry name" value="PfkB"/>
    <property type="match status" value="2"/>
</dbReference>
<feature type="region of interest" description="Disordered" evidence="3">
    <location>
        <begin position="1"/>
        <end position="25"/>
    </location>
</feature>
<dbReference type="Proteomes" id="UP001165586">
    <property type="component" value="Unassembled WGS sequence"/>
</dbReference>
<dbReference type="SUPFAM" id="SSF53613">
    <property type="entry name" value="Ribokinase-like"/>
    <property type="match status" value="1"/>
</dbReference>
<accession>A0ABT2H1X4</accession>
<organism evidence="5 6">
    <name type="scientific">Herbiconiux daphne</name>
    <dbReference type="NCBI Taxonomy" id="2970914"/>
    <lineage>
        <taxon>Bacteria</taxon>
        <taxon>Bacillati</taxon>
        <taxon>Actinomycetota</taxon>
        <taxon>Actinomycetes</taxon>
        <taxon>Micrococcales</taxon>
        <taxon>Microbacteriaceae</taxon>
        <taxon>Herbiconiux</taxon>
    </lineage>
</organism>
<feature type="domain" description="Carbohydrate kinase PfkB" evidence="4">
    <location>
        <begin position="193"/>
        <end position="361"/>
    </location>
</feature>
<protein>
    <submittedName>
        <fullName evidence="5">PfkB family carbohydrate kinase</fullName>
    </submittedName>
</protein>
<reference evidence="5" key="1">
    <citation type="submission" date="2022-08" db="EMBL/GenBank/DDBJ databases">
        <authorList>
            <person name="Deng Y."/>
            <person name="Han X.-F."/>
            <person name="Zhang Y.-Q."/>
        </authorList>
    </citation>
    <scope>NUCLEOTIDE SEQUENCE</scope>
    <source>
        <strain evidence="5">CPCC 203386</strain>
    </source>
</reference>
<keyword evidence="1" id="KW-0808">Transferase</keyword>
<dbReference type="InterPro" id="IPR011611">
    <property type="entry name" value="PfkB_dom"/>
</dbReference>
<evidence type="ECO:0000259" key="4">
    <source>
        <dbReference type="Pfam" id="PF00294"/>
    </source>
</evidence>
<comment type="caution">
    <text evidence="5">The sequence shown here is derived from an EMBL/GenBank/DDBJ whole genome shotgun (WGS) entry which is preliminary data.</text>
</comment>
<evidence type="ECO:0000313" key="6">
    <source>
        <dbReference type="Proteomes" id="UP001165586"/>
    </source>
</evidence>
<dbReference type="InterPro" id="IPR002173">
    <property type="entry name" value="Carboh/pur_kinase_PfkB_CS"/>
</dbReference>